<reference evidence="2" key="1">
    <citation type="submission" date="2020-03" db="EMBL/GenBank/DDBJ databases">
        <title>The deep terrestrial virosphere.</title>
        <authorList>
            <person name="Holmfeldt K."/>
            <person name="Nilsson E."/>
            <person name="Simone D."/>
            <person name="Lopez-Fernandez M."/>
            <person name="Wu X."/>
            <person name="de Brujin I."/>
            <person name="Lundin D."/>
            <person name="Andersson A."/>
            <person name="Bertilsson S."/>
            <person name="Dopson M."/>
        </authorList>
    </citation>
    <scope>NUCLEOTIDE SEQUENCE</scope>
    <source>
        <strain evidence="2">MM171A01259</strain>
        <strain evidence="3">MM171B01091</strain>
    </source>
</reference>
<proteinExistence type="predicted"/>
<name>A0A6M3M233_9ZZZZ</name>
<protein>
    <submittedName>
        <fullName evidence="2">Uncharacterized protein</fullName>
    </submittedName>
</protein>
<feature type="region of interest" description="Disordered" evidence="1">
    <location>
        <begin position="55"/>
        <end position="93"/>
    </location>
</feature>
<dbReference type="EMBL" id="MT143801">
    <property type="protein sequence ID" value="QJB02701.1"/>
    <property type="molecule type" value="Genomic_DNA"/>
</dbReference>
<gene>
    <name evidence="2" type="ORF">MM171A01259_0002</name>
    <name evidence="3" type="ORF">MM171B01091_0019</name>
</gene>
<evidence type="ECO:0000256" key="1">
    <source>
        <dbReference type="SAM" id="MobiDB-lite"/>
    </source>
</evidence>
<evidence type="ECO:0000313" key="3">
    <source>
        <dbReference type="EMBL" id="QJB02701.1"/>
    </source>
</evidence>
<dbReference type="EMBL" id="MT143634">
    <property type="protein sequence ID" value="QJA99185.1"/>
    <property type="molecule type" value="Genomic_DNA"/>
</dbReference>
<accession>A0A6M3M233</accession>
<feature type="compositionally biased region" description="Basic and acidic residues" evidence="1">
    <location>
        <begin position="59"/>
        <end position="78"/>
    </location>
</feature>
<evidence type="ECO:0000313" key="2">
    <source>
        <dbReference type="EMBL" id="QJA99185.1"/>
    </source>
</evidence>
<sequence>MDYQVWIKEEFSENYTKVDCGDLPAAKREIDKAVRTGGEPILTVEVPYELSIKTGEVGSEVKKSATKPSKDTRPESESQVRPGDATAVQELDK</sequence>
<dbReference type="AlphaFoldDB" id="A0A6M3M233"/>
<organism evidence="2">
    <name type="scientific">viral metagenome</name>
    <dbReference type="NCBI Taxonomy" id="1070528"/>
    <lineage>
        <taxon>unclassified sequences</taxon>
        <taxon>metagenomes</taxon>
        <taxon>organismal metagenomes</taxon>
    </lineage>
</organism>